<dbReference type="SUPFAM" id="SSF54593">
    <property type="entry name" value="Glyoxalase/Bleomycin resistance protein/Dihydroxybiphenyl dioxygenase"/>
    <property type="match status" value="1"/>
</dbReference>
<feature type="region of interest" description="Disordered" evidence="1">
    <location>
        <begin position="157"/>
        <end position="180"/>
    </location>
</feature>
<protein>
    <submittedName>
        <fullName evidence="2">HD domain-containing protein</fullName>
    </submittedName>
</protein>
<keyword evidence="3" id="KW-1185">Reference proteome</keyword>
<organism evidence="2 3">
    <name type="scientific">Nocardiopsis tropica</name>
    <dbReference type="NCBI Taxonomy" id="109330"/>
    <lineage>
        <taxon>Bacteria</taxon>
        <taxon>Bacillati</taxon>
        <taxon>Actinomycetota</taxon>
        <taxon>Actinomycetes</taxon>
        <taxon>Streptosporangiales</taxon>
        <taxon>Nocardiopsidaceae</taxon>
        <taxon>Nocardiopsis</taxon>
    </lineage>
</organism>
<evidence type="ECO:0000313" key="2">
    <source>
        <dbReference type="EMBL" id="MES0836252.1"/>
    </source>
</evidence>
<sequence>MPTGQGAHTVEMTLDQASRLAWSVHAGQVDRAGRPYSEHVFAVRDLLAPHGVHAQMAGVLHDVLEDTPVTADDLRGRGCPEAVVRAVESVSRRPGESYGDLVRRAAADPLGRLVKLADNRHNSDEGRLAALPAEQADRLRAKYARAREILEGGLSAVPPLGGAAGPAPGPDHRRPTGPVATPRSTLVVIYTDRAEECRSFYTALGLGFLREQHGRGAVHHAAVLADGVVFEIYPATAERSTGAVRLGFTVNGRLATPPLEPGRHTLTDPDGRAVDVVAV</sequence>
<accession>A0ABV1ZYS9</accession>
<gene>
    <name evidence="2" type="ORF">ABUK86_20915</name>
</gene>
<dbReference type="RefSeq" id="WP_344184088.1">
    <property type="nucleotide sequence ID" value="NZ_JBEQNA010000007.1"/>
</dbReference>
<evidence type="ECO:0000313" key="3">
    <source>
        <dbReference type="Proteomes" id="UP001432401"/>
    </source>
</evidence>
<dbReference type="SUPFAM" id="SSF109604">
    <property type="entry name" value="HD-domain/PDEase-like"/>
    <property type="match status" value="1"/>
</dbReference>
<dbReference type="EMBL" id="JBEQNB010000011">
    <property type="protein sequence ID" value="MES0836252.1"/>
    <property type="molecule type" value="Genomic_DNA"/>
</dbReference>
<dbReference type="Proteomes" id="UP001432401">
    <property type="component" value="Unassembled WGS sequence"/>
</dbReference>
<comment type="caution">
    <text evidence="2">The sequence shown here is derived from an EMBL/GenBank/DDBJ whole genome shotgun (WGS) entry which is preliminary data.</text>
</comment>
<dbReference type="Gene3D" id="3.10.180.10">
    <property type="entry name" value="2,3-Dihydroxybiphenyl 1,2-Dioxygenase, domain 1"/>
    <property type="match status" value="1"/>
</dbReference>
<proteinExistence type="predicted"/>
<dbReference type="Gene3D" id="1.10.3210.10">
    <property type="entry name" value="Hypothetical protein af1432"/>
    <property type="match status" value="1"/>
</dbReference>
<name>A0ABV1ZYS9_9ACTN</name>
<reference evidence="2 3" key="1">
    <citation type="submission" date="2024-06" db="EMBL/GenBank/DDBJ databases">
        <authorList>
            <person name="Bataeva Y.V."/>
            <person name="Grigorian L.N."/>
            <person name="Solomentsev V.I."/>
        </authorList>
    </citation>
    <scope>NUCLEOTIDE SEQUENCE [LARGE SCALE GENOMIC DNA]</scope>
    <source>
        <strain evidence="3">SCPM-O-B-12605 (RCAM04882)</strain>
    </source>
</reference>
<evidence type="ECO:0000256" key="1">
    <source>
        <dbReference type="SAM" id="MobiDB-lite"/>
    </source>
</evidence>
<dbReference type="InterPro" id="IPR029068">
    <property type="entry name" value="Glyas_Bleomycin-R_OHBP_Dase"/>
</dbReference>